<dbReference type="InterPro" id="IPR015797">
    <property type="entry name" value="NUDIX_hydrolase-like_dom_sf"/>
</dbReference>
<dbReference type="GO" id="GO:0006753">
    <property type="term" value="P:nucleoside phosphate metabolic process"/>
    <property type="evidence" value="ECO:0007669"/>
    <property type="project" value="TreeGrafter"/>
</dbReference>
<dbReference type="PRINTS" id="PR00502">
    <property type="entry name" value="NUDIXFAMILY"/>
</dbReference>
<dbReference type="AlphaFoldDB" id="A0A0W8FDY5"/>
<protein>
    <submittedName>
        <fullName evidence="4">Adp-ribose pyrophosphatase</fullName>
        <ecNumber evidence="4">3.6.1.13</ecNumber>
    </submittedName>
</protein>
<sequence>MEIYRGRRLSVEKTSISLPDGTTRERVVVHPGNAVAILPREGESCYLIRQFRPVIGAYIYEAPAGTMDEGETPEETAYRELIEETGMKALSFRPAGFIYTTPGFTDEKIYLFEARDLLPCTDYEKDDDEVIEVVKVGIGEIRSMIRDGRIVDAKTICLACRCLV</sequence>
<dbReference type="GO" id="GO:0019693">
    <property type="term" value="P:ribose phosphate metabolic process"/>
    <property type="evidence" value="ECO:0007669"/>
    <property type="project" value="TreeGrafter"/>
</dbReference>
<dbReference type="EC" id="3.6.1.13" evidence="4"/>
<keyword evidence="2 4" id="KW-0378">Hydrolase</keyword>
<dbReference type="PROSITE" id="PS51462">
    <property type="entry name" value="NUDIX"/>
    <property type="match status" value="1"/>
</dbReference>
<reference evidence="4" key="1">
    <citation type="journal article" date="2015" name="Proc. Natl. Acad. Sci. U.S.A.">
        <title>Networks of energetic and metabolic interactions define dynamics in microbial communities.</title>
        <authorList>
            <person name="Embree M."/>
            <person name="Liu J.K."/>
            <person name="Al-Bassam M.M."/>
            <person name="Zengler K."/>
        </authorList>
    </citation>
    <scope>NUCLEOTIDE SEQUENCE</scope>
</reference>
<dbReference type="InterPro" id="IPR000086">
    <property type="entry name" value="NUDIX_hydrolase_dom"/>
</dbReference>
<gene>
    <name evidence="4" type="ORF">ASZ90_011198</name>
</gene>
<dbReference type="SUPFAM" id="SSF55811">
    <property type="entry name" value="Nudix"/>
    <property type="match status" value="1"/>
</dbReference>
<dbReference type="Pfam" id="PF00293">
    <property type="entry name" value="NUDIX"/>
    <property type="match status" value="1"/>
</dbReference>
<comment type="caution">
    <text evidence="4">The sequence shown here is derived from an EMBL/GenBank/DDBJ whole genome shotgun (WGS) entry which is preliminary data.</text>
</comment>
<evidence type="ECO:0000256" key="1">
    <source>
        <dbReference type="ARBA" id="ARBA00001946"/>
    </source>
</evidence>
<evidence type="ECO:0000259" key="3">
    <source>
        <dbReference type="PROSITE" id="PS51462"/>
    </source>
</evidence>
<accession>A0A0W8FDY5</accession>
<dbReference type="CDD" id="cd03424">
    <property type="entry name" value="NUDIX_ADPRase_Nudt5_UGPPase_Nudt14"/>
    <property type="match status" value="1"/>
</dbReference>
<dbReference type="InterPro" id="IPR020084">
    <property type="entry name" value="NUDIX_hydrolase_CS"/>
</dbReference>
<evidence type="ECO:0000313" key="4">
    <source>
        <dbReference type="EMBL" id="KUG19088.1"/>
    </source>
</evidence>
<dbReference type="GO" id="GO:0047631">
    <property type="term" value="F:ADP-ribose diphosphatase activity"/>
    <property type="evidence" value="ECO:0007669"/>
    <property type="project" value="UniProtKB-EC"/>
</dbReference>
<dbReference type="PANTHER" id="PTHR11839:SF18">
    <property type="entry name" value="NUDIX HYDROLASE DOMAIN-CONTAINING PROTEIN"/>
    <property type="match status" value="1"/>
</dbReference>
<dbReference type="PANTHER" id="PTHR11839">
    <property type="entry name" value="UDP/ADP-SUGAR PYROPHOSPHATASE"/>
    <property type="match status" value="1"/>
</dbReference>
<feature type="domain" description="Nudix hydrolase" evidence="3">
    <location>
        <begin position="28"/>
        <end position="158"/>
    </location>
</feature>
<evidence type="ECO:0000256" key="2">
    <source>
        <dbReference type="ARBA" id="ARBA00022801"/>
    </source>
</evidence>
<proteinExistence type="predicted"/>
<comment type="cofactor">
    <cofactor evidence="1">
        <name>Mg(2+)</name>
        <dbReference type="ChEBI" id="CHEBI:18420"/>
    </cofactor>
</comment>
<dbReference type="InterPro" id="IPR020476">
    <property type="entry name" value="Nudix_hydrolase"/>
</dbReference>
<dbReference type="Gene3D" id="3.90.79.10">
    <property type="entry name" value="Nucleoside Triphosphate Pyrophosphohydrolase"/>
    <property type="match status" value="1"/>
</dbReference>
<dbReference type="EMBL" id="LNQE01001328">
    <property type="protein sequence ID" value="KUG19088.1"/>
    <property type="molecule type" value="Genomic_DNA"/>
</dbReference>
<dbReference type="PROSITE" id="PS00893">
    <property type="entry name" value="NUDIX_BOX"/>
    <property type="match status" value="1"/>
</dbReference>
<organism evidence="4">
    <name type="scientific">hydrocarbon metagenome</name>
    <dbReference type="NCBI Taxonomy" id="938273"/>
    <lineage>
        <taxon>unclassified sequences</taxon>
        <taxon>metagenomes</taxon>
        <taxon>ecological metagenomes</taxon>
    </lineage>
</organism>
<name>A0A0W8FDY5_9ZZZZ</name>